<evidence type="ECO:0000259" key="2">
    <source>
        <dbReference type="Pfam" id="PF00561"/>
    </source>
</evidence>
<accession>A0A368VPH1</accession>
<dbReference type="InterPro" id="IPR029058">
    <property type="entry name" value="AB_hydrolase_fold"/>
</dbReference>
<dbReference type="Gene3D" id="3.40.50.1820">
    <property type="entry name" value="alpha/beta hydrolase"/>
    <property type="match status" value="1"/>
</dbReference>
<evidence type="ECO:0000313" key="3">
    <source>
        <dbReference type="EMBL" id="RCW41759.1"/>
    </source>
</evidence>
<dbReference type="PRINTS" id="PR00111">
    <property type="entry name" value="ABHYDROLASE"/>
</dbReference>
<dbReference type="RefSeq" id="WP_114383600.1">
    <property type="nucleotide sequence ID" value="NZ_QPJD01000021.1"/>
</dbReference>
<dbReference type="AlphaFoldDB" id="A0A368VPH1"/>
<dbReference type="Pfam" id="PF00561">
    <property type="entry name" value="Abhydrolase_1"/>
    <property type="match status" value="1"/>
</dbReference>
<keyword evidence="4" id="KW-1185">Reference proteome</keyword>
<feature type="domain" description="AB hydrolase-1" evidence="2">
    <location>
        <begin position="28"/>
        <end position="260"/>
    </location>
</feature>
<reference evidence="3 4" key="1">
    <citation type="submission" date="2018-07" db="EMBL/GenBank/DDBJ databases">
        <title>Genomic Encyclopedia of Type Strains, Phase III (KMG-III): the genomes of soil and plant-associated and newly described type strains.</title>
        <authorList>
            <person name="Whitman W."/>
        </authorList>
    </citation>
    <scope>NUCLEOTIDE SEQUENCE [LARGE SCALE GENOMIC DNA]</scope>
    <source>
        <strain evidence="3 4">CECT 7506</strain>
    </source>
</reference>
<dbReference type="OrthoDB" id="9805423at2"/>
<dbReference type="GO" id="GO:0016787">
    <property type="term" value="F:hydrolase activity"/>
    <property type="evidence" value="ECO:0007669"/>
    <property type="project" value="UniProtKB-KW"/>
</dbReference>
<sequence>MNVREHSKGTLFINGKKLYFEEAGEGETVILLHAHSVDSRMWNAQFEALGNHYRVIRYDLRGYGKSEMPDQRRFFRHIDDLIGLMQQLHVSKAHLVGLSLGSMLAVDCLALHPEKVLSVSVAGSGLYVTEKDQWLPFTESEQSEVDSAAKEVNIASFKQEWFSGLLDSCGQHRDKIKDELWRMIENWSAWQPVYERRWPLVGPSIVKLLRDRPSDLPLLIMIGEEDSIGSRQSSEQLAALISSAETVYLPQSGHMSNMETPELFNHTIISFLHKRGNEYRK</sequence>
<gene>
    <name evidence="3" type="ORF">DFP97_12139</name>
</gene>
<dbReference type="PRINTS" id="PR00412">
    <property type="entry name" value="EPOXHYDRLASE"/>
</dbReference>
<dbReference type="GO" id="GO:0016020">
    <property type="term" value="C:membrane"/>
    <property type="evidence" value="ECO:0007669"/>
    <property type="project" value="TreeGrafter"/>
</dbReference>
<dbReference type="PANTHER" id="PTHR43798">
    <property type="entry name" value="MONOACYLGLYCEROL LIPASE"/>
    <property type="match status" value="1"/>
</dbReference>
<dbReference type="InterPro" id="IPR050266">
    <property type="entry name" value="AB_hydrolase_sf"/>
</dbReference>
<dbReference type="InterPro" id="IPR000073">
    <property type="entry name" value="AB_hydrolase_1"/>
</dbReference>
<dbReference type="EMBL" id="QPJD01000021">
    <property type="protein sequence ID" value="RCW41759.1"/>
    <property type="molecule type" value="Genomic_DNA"/>
</dbReference>
<name>A0A368VPH1_9BACL</name>
<comment type="caution">
    <text evidence="3">The sequence shown here is derived from an EMBL/GenBank/DDBJ whole genome shotgun (WGS) entry which is preliminary data.</text>
</comment>
<evidence type="ECO:0000313" key="4">
    <source>
        <dbReference type="Proteomes" id="UP000252415"/>
    </source>
</evidence>
<keyword evidence="1" id="KW-0378">Hydrolase</keyword>
<dbReference type="Proteomes" id="UP000252415">
    <property type="component" value="Unassembled WGS sequence"/>
</dbReference>
<dbReference type="InterPro" id="IPR000639">
    <property type="entry name" value="Epox_hydrolase-like"/>
</dbReference>
<evidence type="ECO:0000256" key="1">
    <source>
        <dbReference type="ARBA" id="ARBA00022801"/>
    </source>
</evidence>
<organism evidence="3 4">
    <name type="scientific">Paenibacillus prosopidis</name>
    <dbReference type="NCBI Taxonomy" id="630520"/>
    <lineage>
        <taxon>Bacteria</taxon>
        <taxon>Bacillati</taxon>
        <taxon>Bacillota</taxon>
        <taxon>Bacilli</taxon>
        <taxon>Bacillales</taxon>
        <taxon>Paenibacillaceae</taxon>
        <taxon>Paenibacillus</taxon>
    </lineage>
</organism>
<dbReference type="PANTHER" id="PTHR43798:SF31">
    <property type="entry name" value="AB HYDROLASE SUPERFAMILY PROTEIN YCLE"/>
    <property type="match status" value="1"/>
</dbReference>
<proteinExistence type="predicted"/>
<dbReference type="SUPFAM" id="SSF53474">
    <property type="entry name" value="alpha/beta-Hydrolases"/>
    <property type="match status" value="1"/>
</dbReference>
<protein>
    <submittedName>
        <fullName evidence="3">Pimeloyl-ACP methyl ester carboxylesterase</fullName>
    </submittedName>
</protein>